<dbReference type="Pfam" id="PF00023">
    <property type="entry name" value="Ank"/>
    <property type="match status" value="1"/>
</dbReference>
<dbReference type="PROSITE" id="PS50088">
    <property type="entry name" value="ANK_REPEAT"/>
    <property type="match status" value="1"/>
</dbReference>
<keyword evidence="1" id="KW-0472">Membrane</keyword>
<reference evidence="2" key="1">
    <citation type="submission" date="2018-06" db="EMBL/GenBank/DDBJ databases">
        <authorList>
            <person name="Zhirakovskaya E."/>
        </authorList>
    </citation>
    <scope>NUCLEOTIDE SEQUENCE</scope>
</reference>
<keyword evidence="1" id="KW-1133">Transmembrane helix</keyword>
<dbReference type="EMBL" id="UOFP01000134">
    <property type="protein sequence ID" value="VAW86300.1"/>
    <property type="molecule type" value="Genomic_DNA"/>
</dbReference>
<dbReference type="PROSITE" id="PS50297">
    <property type="entry name" value="ANK_REP_REGION"/>
    <property type="match status" value="1"/>
</dbReference>
<dbReference type="AlphaFoldDB" id="A0A3B0ZBC8"/>
<gene>
    <name evidence="2" type="ORF">MNBD_GAMMA18-1797</name>
</gene>
<organism evidence="2">
    <name type="scientific">hydrothermal vent metagenome</name>
    <dbReference type="NCBI Taxonomy" id="652676"/>
    <lineage>
        <taxon>unclassified sequences</taxon>
        <taxon>metagenomes</taxon>
        <taxon>ecological metagenomes</taxon>
    </lineage>
</organism>
<name>A0A3B0ZBC8_9ZZZZ</name>
<proteinExistence type="predicted"/>
<dbReference type="SUPFAM" id="SSF48403">
    <property type="entry name" value="Ankyrin repeat"/>
    <property type="match status" value="1"/>
</dbReference>
<evidence type="ECO:0000313" key="2">
    <source>
        <dbReference type="EMBL" id="VAW86300.1"/>
    </source>
</evidence>
<sequence length="178" mass="19878">MKKKIVFGGVGGIFLTIAGLMFYDMTQMKIETLILCSANEGGIRIPSDLCYSYMVNYRMNEKDINELSEGAGLDYILNGEEPIKYDIAKAFLARGLDVDGVNHYKAHSEDKSATPLQAAVVYNDVPRAKFLLEQGADLQIRGELEMTALEYAKKLHKAGSKFRDKSEIIQILSDTEKQ</sequence>
<dbReference type="InterPro" id="IPR036770">
    <property type="entry name" value="Ankyrin_rpt-contain_sf"/>
</dbReference>
<accession>A0A3B0ZBC8</accession>
<feature type="transmembrane region" description="Helical" evidence="1">
    <location>
        <begin position="6"/>
        <end position="23"/>
    </location>
</feature>
<keyword evidence="1" id="KW-0812">Transmembrane</keyword>
<dbReference type="Gene3D" id="1.25.40.20">
    <property type="entry name" value="Ankyrin repeat-containing domain"/>
    <property type="match status" value="1"/>
</dbReference>
<dbReference type="InterPro" id="IPR002110">
    <property type="entry name" value="Ankyrin_rpt"/>
</dbReference>
<evidence type="ECO:0000256" key="1">
    <source>
        <dbReference type="SAM" id="Phobius"/>
    </source>
</evidence>
<protein>
    <submittedName>
        <fullName evidence="2">Uncharacterized protein</fullName>
    </submittedName>
</protein>